<proteinExistence type="inferred from homology"/>
<evidence type="ECO:0000313" key="3">
    <source>
        <dbReference type="Proteomes" id="UP001221413"/>
    </source>
</evidence>
<dbReference type="InterPro" id="IPR037175">
    <property type="entry name" value="KFase_sf"/>
</dbReference>
<organism evidence="2 3">
    <name type="scientific">Drechslerella dactyloides</name>
    <name type="common">Nematode-trapping fungus</name>
    <name type="synonym">Arthrobotrys dactyloides</name>
    <dbReference type="NCBI Taxonomy" id="74499"/>
    <lineage>
        <taxon>Eukaryota</taxon>
        <taxon>Fungi</taxon>
        <taxon>Dikarya</taxon>
        <taxon>Ascomycota</taxon>
        <taxon>Pezizomycotina</taxon>
        <taxon>Orbiliomycetes</taxon>
        <taxon>Orbiliales</taxon>
        <taxon>Orbiliaceae</taxon>
        <taxon>Drechslerella</taxon>
    </lineage>
</organism>
<evidence type="ECO:0000313" key="2">
    <source>
        <dbReference type="EMBL" id="KAJ6259369.1"/>
    </source>
</evidence>
<keyword evidence="3" id="KW-1185">Reference proteome</keyword>
<comment type="similarity">
    <text evidence="1">Belongs to the Cyclase 1 superfamily.</text>
</comment>
<comment type="caution">
    <text evidence="2">The sequence shown here is derived from an EMBL/GenBank/DDBJ whole genome shotgun (WGS) entry which is preliminary data.</text>
</comment>
<name>A0AAD6IWS2_DREDA</name>
<evidence type="ECO:0000256" key="1">
    <source>
        <dbReference type="ARBA" id="ARBA00007865"/>
    </source>
</evidence>
<dbReference type="SUPFAM" id="SSF102198">
    <property type="entry name" value="Putative cyclase"/>
    <property type="match status" value="1"/>
</dbReference>
<dbReference type="AlphaFoldDB" id="A0AAD6IWS2"/>
<dbReference type="PANTHER" id="PTHR34861:SF10">
    <property type="entry name" value="CYCLASE"/>
    <property type="match status" value="1"/>
</dbReference>
<evidence type="ECO:0008006" key="4">
    <source>
        <dbReference type="Google" id="ProtNLM"/>
    </source>
</evidence>
<dbReference type="PANTHER" id="PTHR34861">
    <property type="match status" value="1"/>
</dbReference>
<dbReference type="Proteomes" id="UP001221413">
    <property type="component" value="Unassembled WGS sequence"/>
</dbReference>
<gene>
    <name evidence="2" type="ORF">Dda_6270</name>
</gene>
<dbReference type="GO" id="GO:0019441">
    <property type="term" value="P:L-tryptophan catabolic process to kynurenine"/>
    <property type="evidence" value="ECO:0007669"/>
    <property type="project" value="InterPro"/>
</dbReference>
<dbReference type="Pfam" id="PF04199">
    <property type="entry name" value="Cyclase"/>
    <property type="match status" value="1"/>
</dbReference>
<protein>
    <recommendedName>
        <fullName evidence="4">Cyclase</fullName>
    </recommendedName>
</protein>
<dbReference type="GO" id="GO:0004061">
    <property type="term" value="F:arylformamidase activity"/>
    <property type="evidence" value="ECO:0007669"/>
    <property type="project" value="InterPro"/>
</dbReference>
<dbReference type="EMBL" id="JAQGDS010000007">
    <property type="protein sequence ID" value="KAJ6259369.1"/>
    <property type="molecule type" value="Genomic_DNA"/>
</dbReference>
<dbReference type="Gene3D" id="3.50.30.50">
    <property type="entry name" value="Putative cyclase"/>
    <property type="match status" value="1"/>
</dbReference>
<accession>A0AAD6IWS2</accession>
<sequence length="267" mass="28505">MEILKSIQKGVRVFDLSVSLQNGMAASLSNVPYSMAVFRRHGDRDRTGTGGTSANSIIVTGDHVGTHIDALCHVGYKGKLYGGVDSTEACLGGRFKVYGAETIDPMFCRGVLLDIPAFKGVDRLEPGYAITKDDLEEALGDTKINRGDVVLIRTGWVQLYDDAEAYLGQATGVPGVAQSGGEWLAAHGIRAAGADTIAFDVEQLGPDHRQRPCHGILLLFNAIHIIEVMNLEELAQAKVKEFAFVLSSLKLVGATGSPVRPLAIVDA</sequence>
<dbReference type="InterPro" id="IPR007325">
    <property type="entry name" value="KFase/CYL"/>
</dbReference>
<reference evidence="2" key="1">
    <citation type="submission" date="2023-01" db="EMBL/GenBank/DDBJ databases">
        <title>The chitinases involved in constricting ring structure development in the nematode-trapping fungus Drechslerella dactyloides.</title>
        <authorList>
            <person name="Wang R."/>
            <person name="Zhang L."/>
            <person name="Tang P."/>
            <person name="Li S."/>
            <person name="Liang L."/>
        </authorList>
    </citation>
    <scope>NUCLEOTIDE SEQUENCE</scope>
    <source>
        <strain evidence="2">YMF1.00031</strain>
    </source>
</reference>